<feature type="transmembrane region" description="Helical" evidence="7">
    <location>
        <begin position="143"/>
        <end position="162"/>
    </location>
</feature>
<keyword evidence="4 7" id="KW-1133">Transmembrane helix</keyword>
<evidence type="ECO:0000259" key="8">
    <source>
        <dbReference type="Pfam" id="PF00884"/>
    </source>
</evidence>
<keyword evidence="3 7" id="KW-0812">Transmembrane</keyword>
<dbReference type="Proteomes" id="UP000030518">
    <property type="component" value="Unassembled WGS sequence"/>
</dbReference>
<accession>A0A0A2WKR9</accession>
<dbReference type="Gene3D" id="3.30.1120.80">
    <property type="match status" value="1"/>
</dbReference>
<dbReference type="STRING" id="1300345.LF41_2972"/>
<dbReference type="EMBL" id="JRKJ01000008">
    <property type="protein sequence ID" value="KGQ19322.1"/>
    <property type="molecule type" value="Genomic_DNA"/>
</dbReference>
<evidence type="ECO:0000256" key="6">
    <source>
        <dbReference type="SAM" id="MobiDB-lite"/>
    </source>
</evidence>
<evidence type="ECO:0000313" key="9">
    <source>
        <dbReference type="EMBL" id="KGQ19322.1"/>
    </source>
</evidence>
<gene>
    <name evidence="9" type="ORF">LF41_2972</name>
</gene>
<evidence type="ECO:0000256" key="1">
    <source>
        <dbReference type="ARBA" id="ARBA00004651"/>
    </source>
</evidence>
<evidence type="ECO:0000256" key="4">
    <source>
        <dbReference type="ARBA" id="ARBA00022989"/>
    </source>
</evidence>
<dbReference type="Gene3D" id="3.40.720.10">
    <property type="entry name" value="Alkaline Phosphatase, subunit A"/>
    <property type="match status" value="1"/>
</dbReference>
<protein>
    <submittedName>
        <fullName evidence="9">Sulfatase</fullName>
    </submittedName>
</protein>
<keyword evidence="5 7" id="KW-0472">Membrane</keyword>
<dbReference type="RefSeq" id="WP_052116233.1">
    <property type="nucleotide sequence ID" value="NZ_JRKJ01000008.1"/>
</dbReference>
<dbReference type="GO" id="GO:0005886">
    <property type="term" value="C:plasma membrane"/>
    <property type="evidence" value="ECO:0007669"/>
    <property type="project" value="UniProtKB-SubCell"/>
</dbReference>
<keyword evidence="2" id="KW-1003">Cell membrane</keyword>
<proteinExistence type="predicted"/>
<feature type="transmembrane region" description="Helical" evidence="7">
    <location>
        <begin position="88"/>
        <end position="112"/>
    </location>
</feature>
<feature type="region of interest" description="Disordered" evidence="6">
    <location>
        <begin position="636"/>
        <end position="666"/>
    </location>
</feature>
<evidence type="ECO:0000256" key="5">
    <source>
        <dbReference type="ARBA" id="ARBA00023136"/>
    </source>
</evidence>
<evidence type="ECO:0000313" key="10">
    <source>
        <dbReference type="Proteomes" id="UP000030518"/>
    </source>
</evidence>
<dbReference type="AlphaFoldDB" id="A0A0A2WKR9"/>
<dbReference type="eggNOG" id="COG1368">
    <property type="taxonomic scope" value="Bacteria"/>
</dbReference>
<feature type="transmembrane region" description="Helical" evidence="7">
    <location>
        <begin position="174"/>
        <end position="195"/>
    </location>
</feature>
<name>A0A0A2WKR9_9GAMM</name>
<evidence type="ECO:0000256" key="3">
    <source>
        <dbReference type="ARBA" id="ARBA00022692"/>
    </source>
</evidence>
<dbReference type="SUPFAM" id="SSF53649">
    <property type="entry name" value="Alkaline phosphatase-like"/>
    <property type="match status" value="1"/>
</dbReference>
<feature type="domain" description="Sulfatase N-terminal" evidence="8">
    <location>
        <begin position="277"/>
        <end position="545"/>
    </location>
</feature>
<reference evidence="9 10" key="1">
    <citation type="submission" date="2014-09" db="EMBL/GenBank/DDBJ databases">
        <title>Genome sequences of Lysobacter dokdonensis DS-58.</title>
        <authorList>
            <person name="Kim J.F."/>
            <person name="Kwak M.-J."/>
        </authorList>
    </citation>
    <scope>NUCLEOTIDE SEQUENCE [LARGE SCALE GENOMIC DNA]</scope>
    <source>
        <strain evidence="9 10">DS-58</strain>
    </source>
</reference>
<evidence type="ECO:0000256" key="2">
    <source>
        <dbReference type="ARBA" id="ARBA00022475"/>
    </source>
</evidence>
<dbReference type="InterPro" id="IPR017850">
    <property type="entry name" value="Alkaline_phosphatase_core_sf"/>
</dbReference>
<feature type="transmembrane region" description="Helical" evidence="7">
    <location>
        <begin position="49"/>
        <end position="76"/>
    </location>
</feature>
<dbReference type="CDD" id="cd16015">
    <property type="entry name" value="LTA_synthase"/>
    <property type="match status" value="1"/>
</dbReference>
<dbReference type="PATRIC" id="fig|1300345.3.peg.1516"/>
<keyword evidence="10" id="KW-1185">Reference proteome</keyword>
<dbReference type="InterPro" id="IPR000917">
    <property type="entry name" value="Sulfatase_N"/>
</dbReference>
<sequence length="666" mass="73808">MSSWSSIPARLRPLAWLGACFLFVSTLTRLALRLKTGIAAFDGVPGELRLFAIGFGYDVLTFVYFAWPLVLLLWLLPKGWLAKRRGRWTVEALCFAMLGVLLFVAVAEWTFWDEFQARFNFIAVDYLVYTTEVLGNIRQSYPVGKILVALIAAAVGLAWCTRGARRAVVDTMPFARRSALVAAWLFATLAGAWLVDGEMKDSGRNSYADELAGNGIHQFFAAYRNASLDYDRFYRTVPADEALAQVRSALATPDATFLSSHGIDRHIHNARPERRLNVVLVSVESLSADYSGTYTGGDSLTPHLDALSKDSLVFSRLYASGTRTVRGLEALSLSVPPTPGESIVKRPGNTGLFSLAEVFNEKGYDSEFLYGGYGAFDDMNAFFAGNGYGVHDRTEIPAKDIHHENIWGVADEDLYMLALHRFDRVHAAGKPFFAHLMTTSNHRPYTFPANRGPWPQKRRQSAVLYTDWAIADFLARARTHAWFKDTVFVFTADHCAMSAGKAALPAFRYRIPMWVYAPGHVAPGRFDGLMGQVDIAPTVLGLLGMDYDSRFYGVDVFERAPARAFVGTYQLLGYLGDERLVQLAPHRRVATLLPAMRADLAQPAIADDPAATLQAVSFYETAAHAFRDGGMRKWMHNAPPPREIPAEAPTPTAQVRRTQPRPRAAG</sequence>
<dbReference type="InterPro" id="IPR050448">
    <property type="entry name" value="OpgB/LTA_synthase_biosynth"/>
</dbReference>
<dbReference type="Pfam" id="PF00884">
    <property type="entry name" value="Sulfatase"/>
    <property type="match status" value="1"/>
</dbReference>
<organism evidence="9 10">
    <name type="scientific">Lysobacter dokdonensis DS-58</name>
    <dbReference type="NCBI Taxonomy" id="1300345"/>
    <lineage>
        <taxon>Bacteria</taxon>
        <taxon>Pseudomonadati</taxon>
        <taxon>Pseudomonadota</taxon>
        <taxon>Gammaproteobacteria</taxon>
        <taxon>Lysobacterales</taxon>
        <taxon>Lysobacteraceae</taxon>
        <taxon>Noviluteimonas</taxon>
    </lineage>
</organism>
<comment type="caution">
    <text evidence="9">The sequence shown here is derived from an EMBL/GenBank/DDBJ whole genome shotgun (WGS) entry which is preliminary data.</text>
</comment>
<evidence type="ECO:0000256" key="7">
    <source>
        <dbReference type="SAM" id="Phobius"/>
    </source>
</evidence>
<dbReference type="PANTHER" id="PTHR47371">
    <property type="entry name" value="LIPOTEICHOIC ACID SYNTHASE"/>
    <property type="match status" value="1"/>
</dbReference>
<dbReference type="PANTHER" id="PTHR47371:SF3">
    <property type="entry name" value="PHOSPHOGLYCEROL TRANSFERASE I"/>
    <property type="match status" value="1"/>
</dbReference>
<comment type="subcellular location">
    <subcellularLocation>
        <location evidence="1">Cell membrane</location>
        <topology evidence="1">Multi-pass membrane protein</topology>
    </subcellularLocation>
</comment>